<evidence type="ECO:0000256" key="3">
    <source>
        <dbReference type="ARBA" id="ARBA00023125"/>
    </source>
</evidence>
<dbReference type="PANTHER" id="PTHR30537:SF5">
    <property type="entry name" value="HTH-TYPE TRANSCRIPTIONAL ACTIVATOR TTDR-RELATED"/>
    <property type="match status" value="1"/>
</dbReference>
<feature type="domain" description="HTH lysR-type" evidence="5">
    <location>
        <begin position="1"/>
        <end position="58"/>
    </location>
</feature>
<sequence length="305" mass="32985">MDINALTLALRVADLGSFSAVARETEMNPSSISRAVAAVEDRLGIRLFQRTSRTLSLTAEGEAYLLRVAPLVDQLEDARRSAQSTRARPVGHLRITASVAYGTVRLIPLLSSLRAAAPDLEVELILSDATLDMVAERIDLAVRLAPAPEGELISSRLHGTRYRVVATPDWIAQNGMPSGPSDLGAMACLRGTLPGHRDAWTFRRDPDGHTRTVPIRGPVLISNPLALRDAAKEGLGPALLADWLIAQDLRDGTLVDVLPGHDATATTFDTAAWLLYPSRTYLPAKVRVAIDILRTASRGERAARR</sequence>
<dbReference type="PANTHER" id="PTHR30537">
    <property type="entry name" value="HTH-TYPE TRANSCRIPTIONAL REGULATOR"/>
    <property type="match status" value="1"/>
</dbReference>
<evidence type="ECO:0000256" key="4">
    <source>
        <dbReference type="ARBA" id="ARBA00023163"/>
    </source>
</evidence>
<comment type="caution">
    <text evidence="6">The sequence shown here is derived from an EMBL/GenBank/DDBJ whole genome shotgun (WGS) entry which is preliminary data.</text>
</comment>
<evidence type="ECO:0000313" key="7">
    <source>
        <dbReference type="Proteomes" id="UP000786693"/>
    </source>
</evidence>
<dbReference type="Proteomes" id="UP000786693">
    <property type="component" value="Unassembled WGS sequence"/>
</dbReference>
<dbReference type="InterPro" id="IPR000847">
    <property type="entry name" value="LysR_HTH_N"/>
</dbReference>
<dbReference type="CDD" id="cd08422">
    <property type="entry name" value="PBP2_CrgA_like"/>
    <property type="match status" value="1"/>
</dbReference>
<proteinExistence type="inferred from homology"/>
<dbReference type="Pfam" id="PF00126">
    <property type="entry name" value="HTH_1"/>
    <property type="match status" value="1"/>
</dbReference>
<organism evidence="6 7">
    <name type="scientific">Jannaschia pagri</name>
    <dbReference type="NCBI Taxonomy" id="2829797"/>
    <lineage>
        <taxon>Bacteria</taxon>
        <taxon>Pseudomonadati</taxon>
        <taxon>Pseudomonadota</taxon>
        <taxon>Alphaproteobacteria</taxon>
        <taxon>Rhodobacterales</taxon>
        <taxon>Roseobacteraceae</taxon>
        <taxon>Jannaschia</taxon>
    </lineage>
</organism>
<dbReference type="InterPro" id="IPR058163">
    <property type="entry name" value="LysR-type_TF_proteobact-type"/>
</dbReference>
<evidence type="ECO:0000259" key="5">
    <source>
        <dbReference type="PROSITE" id="PS50931"/>
    </source>
</evidence>
<keyword evidence="4" id="KW-0804">Transcription</keyword>
<evidence type="ECO:0000313" key="6">
    <source>
        <dbReference type="EMBL" id="GIT94259.1"/>
    </source>
</evidence>
<keyword evidence="7" id="KW-1185">Reference proteome</keyword>
<dbReference type="InterPro" id="IPR036388">
    <property type="entry name" value="WH-like_DNA-bd_sf"/>
</dbReference>
<dbReference type="Gene3D" id="1.10.10.10">
    <property type="entry name" value="Winged helix-like DNA-binding domain superfamily/Winged helix DNA-binding domain"/>
    <property type="match status" value="1"/>
</dbReference>
<name>A0ABQ4NJ72_9RHOB</name>
<dbReference type="EMBL" id="BPFH01000001">
    <property type="protein sequence ID" value="GIT94259.1"/>
    <property type="molecule type" value="Genomic_DNA"/>
</dbReference>
<dbReference type="InterPro" id="IPR005119">
    <property type="entry name" value="LysR_subst-bd"/>
</dbReference>
<comment type="similarity">
    <text evidence="1">Belongs to the LysR transcriptional regulatory family.</text>
</comment>
<dbReference type="SUPFAM" id="SSF46785">
    <property type="entry name" value="Winged helix' DNA-binding domain"/>
    <property type="match status" value="1"/>
</dbReference>
<protein>
    <submittedName>
        <fullName evidence="6">LysR family transcriptional regulator</fullName>
    </submittedName>
</protein>
<dbReference type="Gene3D" id="3.40.190.290">
    <property type="match status" value="1"/>
</dbReference>
<dbReference type="Pfam" id="PF03466">
    <property type="entry name" value="LysR_substrate"/>
    <property type="match status" value="1"/>
</dbReference>
<dbReference type="RefSeq" id="WP_220747740.1">
    <property type="nucleotide sequence ID" value="NZ_BPFH01000001.1"/>
</dbReference>
<reference evidence="6 7" key="1">
    <citation type="submission" date="2021-05" db="EMBL/GenBank/DDBJ databases">
        <title>Bacteria Genome sequencing.</title>
        <authorList>
            <person name="Takabe Y."/>
            <person name="Nakajima Y."/>
            <person name="Suzuki S."/>
            <person name="Shiozaki T."/>
        </authorList>
    </citation>
    <scope>NUCLEOTIDE SEQUENCE [LARGE SCALE GENOMIC DNA]</scope>
    <source>
        <strain evidence="6 7">AI_62</strain>
    </source>
</reference>
<dbReference type="PROSITE" id="PS50931">
    <property type="entry name" value="HTH_LYSR"/>
    <property type="match status" value="1"/>
</dbReference>
<evidence type="ECO:0000256" key="2">
    <source>
        <dbReference type="ARBA" id="ARBA00023015"/>
    </source>
</evidence>
<evidence type="ECO:0000256" key="1">
    <source>
        <dbReference type="ARBA" id="ARBA00009437"/>
    </source>
</evidence>
<keyword evidence="3" id="KW-0238">DNA-binding</keyword>
<gene>
    <name evidence="6" type="ORF">JANAI62_08820</name>
</gene>
<dbReference type="SUPFAM" id="SSF53850">
    <property type="entry name" value="Periplasmic binding protein-like II"/>
    <property type="match status" value="1"/>
</dbReference>
<dbReference type="InterPro" id="IPR036390">
    <property type="entry name" value="WH_DNA-bd_sf"/>
</dbReference>
<keyword evidence="2" id="KW-0805">Transcription regulation</keyword>
<accession>A0ABQ4NJ72</accession>